<dbReference type="EMBL" id="CP096203">
    <property type="protein sequence ID" value="UPQ77546.1"/>
    <property type="molecule type" value="Genomic_DNA"/>
</dbReference>
<reference evidence="2" key="1">
    <citation type="submission" date="2022-04" db="EMBL/GenBank/DDBJ databases">
        <title>Evolutionary, genomic, and biogeographic characterization of Chryseobacterium nepalense represented by a plastic-degrading bacterium AC3.</title>
        <authorList>
            <person name="Yin Z."/>
            <person name="Liu X."/>
            <person name="Wang D."/>
            <person name="Xie Z."/>
        </authorList>
    </citation>
    <scope>NUCLEOTIDE SEQUENCE</scope>
    <source>
        <strain evidence="2">AC3</strain>
    </source>
</reference>
<sequence>MEIINQLVYLKYIELVNENGLLLKFDNLPFWKNNRFNIYFTERHHDYYECIYIHFKENVLNYHMIFKSLIGEQLYIEISNQLLNVWYAEYFDHIEDRNTVDHLEEIEVSNVKFEKMEKTAQDWKNEYIDLESTYLDLLAGNK</sequence>
<evidence type="ECO:0000256" key="1">
    <source>
        <dbReference type="SAM" id="Coils"/>
    </source>
</evidence>
<dbReference type="Proteomes" id="UP000830552">
    <property type="component" value="Chromosome"/>
</dbReference>
<keyword evidence="3" id="KW-1185">Reference proteome</keyword>
<name>A0ABY4KB36_9FLAO</name>
<feature type="coiled-coil region" evidence="1">
    <location>
        <begin position="106"/>
        <end position="133"/>
    </location>
</feature>
<organism evidence="2 3">
    <name type="scientific">Chryseobacterium nepalense</name>
    <dbReference type="NCBI Taxonomy" id="1854498"/>
    <lineage>
        <taxon>Bacteria</taxon>
        <taxon>Pseudomonadati</taxon>
        <taxon>Bacteroidota</taxon>
        <taxon>Flavobacteriia</taxon>
        <taxon>Flavobacteriales</taxon>
        <taxon>Weeksellaceae</taxon>
        <taxon>Chryseobacterium group</taxon>
        <taxon>Chryseobacterium</taxon>
    </lineage>
</organism>
<keyword evidence="1" id="KW-0175">Coiled coil</keyword>
<evidence type="ECO:0000313" key="2">
    <source>
        <dbReference type="EMBL" id="UPQ77546.1"/>
    </source>
</evidence>
<evidence type="ECO:0000313" key="3">
    <source>
        <dbReference type="Proteomes" id="UP000830552"/>
    </source>
</evidence>
<proteinExistence type="predicted"/>
<protein>
    <recommendedName>
        <fullName evidence="4">DUF4375 domain-containing protein</fullName>
    </recommendedName>
</protein>
<gene>
    <name evidence="2" type="ORF">M0D58_08420</name>
</gene>
<accession>A0ABY4KB36</accession>
<dbReference type="RefSeq" id="WP_248394918.1">
    <property type="nucleotide sequence ID" value="NZ_CP096203.1"/>
</dbReference>
<evidence type="ECO:0008006" key="4">
    <source>
        <dbReference type="Google" id="ProtNLM"/>
    </source>
</evidence>